<accession>A0ABW0EP66</accession>
<name>A0ABW0EP66_9PSEU</name>
<feature type="region of interest" description="Disordered" evidence="1">
    <location>
        <begin position="55"/>
        <end position="122"/>
    </location>
</feature>
<protein>
    <submittedName>
        <fullName evidence="3">Uncharacterized protein</fullName>
    </submittedName>
</protein>
<comment type="caution">
    <text evidence="3">The sequence shown here is derived from an EMBL/GenBank/DDBJ whole genome shotgun (WGS) entry which is preliminary data.</text>
</comment>
<feature type="compositionally biased region" description="Acidic residues" evidence="1">
    <location>
        <begin position="113"/>
        <end position="122"/>
    </location>
</feature>
<keyword evidence="2" id="KW-0472">Membrane</keyword>
<dbReference type="RefSeq" id="WP_378249056.1">
    <property type="nucleotide sequence ID" value="NZ_JBHSKF010000010.1"/>
</dbReference>
<dbReference type="Proteomes" id="UP001596157">
    <property type="component" value="Unassembled WGS sequence"/>
</dbReference>
<evidence type="ECO:0000256" key="2">
    <source>
        <dbReference type="SAM" id="Phobius"/>
    </source>
</evidence>
<keyword evidence="4" id="KW-1185">Reference proteome</keyword>
<gene>
    <name evidence="3" type="ORF">ACFPM7_19325</name>
</gene>
<feature type="compositionally biased region" description="Low complexity" evidence="1">
    <location>
        <begin position="55"/>
        <end position="73"/>
    </location>
</feature>
<proteinExistence type="predicted"/>
<feature type="compositionally biased region" description="Acidic residues" evidence="1">
    <location>
        <begin position="74"/>
        <end position="95"/>
    </location>
</feature>
<feature type="transmembrane region" description="Helical" evidence="2">
    <location>
        <begin position="29"/>
        <end position="46"/>
    </location>
</feature>
<keyword evidence="2" id="KW-1133">Transmembrane helix</keyword>
<dbReference type="EMBL" id="JBHSKF010000010">
    <property type="protein sequence ID" value="MFC5289208.1"/>
    <property type="molecule type" value="Genomic_DNA"/>
</dbReference>
<keyword evidence="2" id="KW-0812">Transmembrane</keyword>
<organism evidence="3 4">
    <name type="scientific">Actinokineospora guangxiensis</name>
    <dbReference type="NCBI Taxonomy" id="1490288"/>
    <lineage>
        <taxon>Bacteria</taxon>
        <taxon>Bacillati</taxon>
        <taxon>Actinomycetota</taxon>
        <taxon>Actinomycetes</taxon>
        <taxon>Pseudonocardiales</taxon>
        <taxon>Pseudonocardiaceae</taxon>
        <taxon>Actinokineospora</taxon>
    </lineage>
</organism>
<evidence type="ECO:0000313" key="3">
    <source>
        <dbReference type="EMBL" id="MFC5289208.1"/>
    </source>
</evidence>
<evidence type="ECO:0000313" key="4">
    <source>
        <dbReference type="Proteomes" id="UP001596157"/>
    </source>
</evidence>
<reference evidence="4" key="1">
    <citation type="journal article" date="2019" name="Int. J. Syst. Evol. Microbiol.">
        <title>The Global Catalogue of Microorganisms (GCM) 10K type strain sequencing project: providing services to taxonomists for standard genome sequencing and annotation.</title>
        <authorList>
            <consortium name="The Broad Institute Genomics Platform"/>
            <consortium name="The Broad Institute Genome Sequencing Center for Infectious Disease"/>
            <person name="Wu L."/>
            <person name="Ma J."/>
        </authorList>
    </citation>
    <scope>NUCLEOTIDE SEQUENCE [LARGE SCALE GENOMIC DNA]</scope>
    <source>
        <strain evidence="4">CCUG 59778</strain>
    </source>
</reference>
<sequence>MLYIVLGLVLAALGLLVAALSTATTLWAWLSIVISLAGAGLLFYDWTRNRRAKAAPAAPASPDPVDSADSPDGYPDDYSDDYSDDEVVPDDEPDDVPPPVEAAPAADPVVDRADDEPAEEPTDAADLLVVAGLSDEVRVVDERPRYHLGRCTWLLGRPTLALPVSEARQLGFTPCAVCGPDAVLAQRHRDKKQR</sequence>
<evidence type="ECO:0000256" key="1">
    <source>
        <dbReference type="SAM" id="MobiDB-lite"/>
    </source>
</evidence>